<reference evidence="3 4" key="1">
    <citation type="submission" date="2019-09" db="EMBL/GenBank/DDBJ databases">
        <title>Goodfellowia gen. nov., a new genus of the Pseudonocardineae related to Actinoalloteichus, containing Goodfellowia coeruleoviolacea gen. nov., comb. nov. gen. nov., comb. nov.</title>
        <authorList>
            <person name="Labeda D."/>
        </authorList>
    </citation>
    <scope>NUCLEOTIDE SEQUENCE [LARGE SCALE GENOMIC DNA]</scope>
    <source>
        <strain evidence="3 4">AN110305</strain>
    </source>
</reference>
<evidence type="ECO:0000256" key="1">
    <source>
        <dbReference type="ARBA" id="ARBA00009174"/>
    </source>
</evidence>
<evidence type="ECO:0000313" key="3">
    <source>
        <dbReference type="EMBL" id="KAA2262695.1"/>
    </source>
</evidence>
<dbReference type="Proteomes" id="UP000323454">
    <property type="component" value="Unassembled WGS sequence"/>
</dbReference>
<accession>A0A5B2XI01</accession>
<name>A0A5B2XI01_9PSEU</name>
<dbReference type="EMBL" id="VUOB01000021">
    <property type="protein sequence ID" value="KAA2262695.1"/>
    <property type="molecule type" value="Genomic_DNA"/>
</dbReference>
<gene>
    <name evidence="3" type="ORF">F0L68_12435</name>
</gene>
<dbReference type="CDD" id="cd01288">
    <property type="entry name" value="FabZ"/>
    <property type="match status" value="1"/>
</dbReference>
<keyword evidence="2" id="KW-0456">Lyase</keyword>
<dbReference type="Gene3D" id="3.10.129.10">
    <property type="entry name" value="Hotdog Thioesterase"/>
    <property type="match status" value="1"/>
</dbReference>
<dbReference type="GO" id="GO:0016829">
    <property type="term" value="F:lyase activity"/>
    <property type="evidence" value="ECO:0007669"/>
    <property type="project" value="UniProtKB-KW"/>
</dbReference>
<dbReference type="OrthoDB" id="4566877at2"/>
<dbReference type="RefSeq" id="WP_149849674.1">
    <property type="nucleotide sequence ID" value="NZ_VUOB01000021.1"/>
</dbReference>
<reference evidence="3 4" key="2">
    <citation type="submission" date="2019-09" db="EMBL/GenBank/DDBJ databases">
        <authorList>
            <person name="Jin C."/>
        </authorList>
    </citation>
    <scope>NUCLEOTIDE SEQUENCE [LARGE SCALE GENOMIC DNA]</scope>
    <source>
        <strain evidence="3 4">AN110305</strain>
    </source>
</reference>
<dbReference type="PANTHER" id="PTHR30272">
    <property type="entry name" value="3-HYDROXYACYL-[ACYL-CARRIER-PROTEIN] DEHYDRATASE"/>
    <property type="match status" value="1"/>
</dbReference>
<dbReference type="Pfam" id="PF07977">
    <property type="entry name" value="FabA"/>
    <property type="match status" value="1"/>
</dbReference>
<proteinExistence type="inferred from homology"/>
<protein>
    <submittedName>
        <fullName evidence="3">Beta-hydroxyacyl-ACP dehydratase</fullName>
    </submittedName>
</protein>
<dbReference type="InterPro" id="IPR029069">
    <property type="entry name" value="HotDog_dom_sf"/>
</dbReference>
<keyword evidence="4" id="KW-1185">Reference proteome</keyword>
<sequence length="151" mass="16667">MRFQLIDRIERLERGRSLRARKLTSLSETFWQRGQNGPRMPGYLILEALCQAGSWLVLLSTDGQRRATLLTVGRVEFLDPVLPGDVLTLDVEAASLTSDAALMSGEARVGDRLVARVADVMCALMDAEELEDPEQTDLMGRVLLGALGEPR</sequence>
<dbReference type="SUPFAM" id="SSF54637">
    <property type="entry name" value="Thioesterase/thiol ester dehydrase-isomerase"/>
    <property type="match status" value="1"/>
</dbReference>
<dbReference type="AlphaFoldDB" id="A0A5B2XI01"/>
<dbReference type="InterPro" id="IPR013114">
    <property type="entry name" value="FabA_FabZ"/>
</dbReference>
<evidence type="ECO:0000313" key="4">
    <source>
        <dbReference type="Proteomes" id="UP000323454"/>
    </source>
</evidence>
<comment type="similarity">
    <text evidence="1">Belongs to the thioester dehydratase family. FabZ subfamily.</text>
</comment>
<comment type="caution">
    <text evidence="3">The sequence shown here is derived from an EMBL/GenBank/DDBJ whole genome shotgun (WGS) entry which is preliminary data.</text>
</comment>
<organism evidence="3 4">
    <name type="scientific">Solihabitans fulvus</name>
    <dbReference type="NCBI Taxonomy" id="1892852"/>
    <lineage>
        <taxon>Bacteria</taxon>
        <taxon>Bacillati</taxon>
        <taxon>Actinomycetota</taxon>
        <taxon>Actinomycetes</taxon>
        <taxon>Pseudonocardiales</taxon>
        <taxon>Pseudonocardiaceae</taxon>
        <taxon>Solihabitans</taxon>
    </lineage>
</organism>
<evidence type="ECO:0000256" key="2">
    <source>
        <dbReference type="ARBA" id="ARBA00023239"/>
    </source>
</evidence>
<dbReference type="PANTHER" id="PTHR30272:SF1">
    <property type="entry name" value="3-HYDROXYACYL-[ACYL-CARRIER-PROTEIN] DEHYDRATASE"/>
    <property type="match status" value="1"/>
</dbReference>